<dbReference type="EMBL" id="MF156696">
    <property type="protein sequence ID" value="AWF78826.1"/>
    <property type="molecule type" value="Genomic_DNA"/>
</dbReference>
<accession>A0A2S1JKG8</accession>
<sequence>MAMQTLLRTSLKPSKRRCGSSMTAATRARGATYCVVEPIACKSGRWSFSAPLKSYCRD</sequence>
<keyword evidence="1" id="KW-0614">Plasmid</keyword>
<evidence type="ECO:0000313" key="1">
    <source>
        <dbReference type="EMBL" id="AWF78826.1"/>
    </source>
</evidence>
<geneLocation type="plasmid" evidence="1">
    <name>p1642-2</name>
</geneLocation>
<protein>
    <submittedName>
        <fullName evidence="1">Uncharacterized protein</fullName>
    </submittedName>
</protein>
<proteinExistence type="predicted"/>
<dbReference type="AlphaFoldDB" id="A0A2S1JKG8"/>
<reference evidence="1" key="1">
    <citation type="submission" date="2017-05" db="EMBL/GenBank/DDBJ databases">
        <title>Complete sequence of p1642-2.</title>
        <authorList>
            <person name="Zhao Y."/>
            <person name="Liang Y."/>
            <person name="Sun Q."/>
            <person name="Chen S."/>
            <person name="Tong Y."/>
        </authorList>
    </citation>
    <scope>NUCLEOTIDE SEQUENCE</scope>
    <source>
        <strain evidence="1">1642</strain>
        <plasmid evidence="1">p1642-2</plasmid>
    </source>
</reference>
<organism evidence="1">
    <name type="scientific">Klebsiella pneumoniae</name>
    <dbReference type="NCBI Taxonomy" id="573"/>
    <lineage>
        <taxon>Bacteria</taxon>
        <taxon>Pseudomonadati</taxon>
        <taxon>Pseudomonadota</taxon>
        <taxon>Gammaproteobacteria</taxon>
        <taxon>Enterobacterales</taxon>
        <taxon>Enterobacteriaceae</taxon>
        <taxon>Klebsiella/Raoultella group</taxon>
        <taxon>Klebsiella</taxon>
        <taxon>Klebsiella pneumoniae complex</taxon>
    </lineage>
</organism>
<name>A0A2S1JKG8_KLEPN</name>